<sequence length="869" mass="99861">MRRLSLWGTRWHQHGVSGSRLRHASDHRPPVWRPFTSTTTVLGAKDRKPEVTVRHYEQSTLDSKDRVDIEDESRSEQEWVLSQIHKLQEEVKELKKGPYSPNSPWMQKLPERERELVLGAIREYEAEHGKIEDQYPDEELLDPAFEKMFKEESERDFEEATRQEDEEIMGEEEEELPSRPKEPFEVELKVPDSHFAYVNRFNKALKALSKDQSRTHRQEVWKSYRRCKEAIPSFLETVPEATLNMLWGSQVVGPQHANFGNWELLAEDIMSSNRDLTRSQWLEYIEMLYHVGKVDKALQLWKARQEVSIPDLPDHAEKYWKLGIQLYIAKGEVQTAQDTALAFLAKDGPRYPRILIPIIIAWSKMPGDENGARAWALYLRLKTMLKDNINMADYDAVSVGLLKADRTDLALAAFKDMMLTGQNSSSDSTALYNGSRGLVGSLHSSAITESDVNKISLAALTILPRRFQNKFFYASWLKKLIGMGEVNSAAAVVELMYERGVKPDAKHLNGIIAAWLRQGSPASRGKAERLAWALVKARLAQFAPENQSIFSAQQESIEHPTSSAEDNVRILKFVQRNLPAASIETFSILLLHYTRRGREDMANHVIECLERARLRPNSFFMNHLLFAELRKHDILAVWRRYKEMASTIRPDLETFACLWDCGKVQFDRSRRPYDPEFPSARALYAEMLSWFARLSPHAQQTVRSEFSADLYNQITRCFCLSLDPQGTIVALRSLNEIFGFVPDEDTIRLIMFHVVRLTPTPPGTPKNRRRRISTTPRSKENFDQVGKLIDMLKNRKAILLAKQNIKLEDLDEETQDVLQIELMSELFRLILSRIAPKPDKVEESIRIAAAEMGVGDLYLGEPLDMASLV</sequence>
<dbReference type="PANTHER" id="PTHR47930">
    <property type="entry name" value="YALI0C12947P"/>
    <property type="match status" value="1"/>
</dbReference>
<evidence type="ECO:0008006" key="4">
    <source>
        <dbReference type="Google" id="ProtNLM"/>
    </source>
</evidence>
<dbReference type="InterPro" id="IPR011990">
    <property type="entry name" value="TPR-like_helical_dom_sf"/>
</dbReference>
<dbReference type="Gene3D" id="1.25.40.10">
    <property type="entry name" value="Tetratricopeptide repeat domain"/>
    <property type="match status" value="2"/>
</dbReference>
<accession>A0A2B7YAE1</accession>
<protein>
    <recommendedName>
        <fullName evidence="4">Pentatricopeptide repeat domain-containing protein</fullName>
    </recommendedName>
</protein>
<reference evidence="2 3" key="1">
    <citation type="submission" date="2017-10" db="EMBL/GenBank/DDBJ databases">
        <title>Comparative genomics in systemic dimorphic fungi from Ajellomycetaceae.</title>
        <authorList>
            <person name="Munoz J.F."/>
            <person name="Mcewen J.G."/>
            <person name="Clay O.K."/>
            <person name="Cuomo C.A."/>
        </authorList>
    </citation>
    <scope>NUCLEOTIDE SEQUENCE [LARGE SCALE GENOMIC DNA]</scope>
    <source>
        <strain evidence="2 3">UAMH7299</strain>
    </source>
</reference>
<dbReference type="Proteomes" id="UP000224634">
    <property type="component" value="Unassembled WGS sequence"/>
</dbReference>
<feature type="region of interest" description="Disordered" evidence="1">
    <location>
        <begin position="152"/>
        <end position="181"/>
    </location>
</feature>
<dbReference type="PANTHER" id="PTHR47930:SF2">
    <property type="entry name" value="PENTATRICOPEPTIDE REPEAT PROTEIN (AFU_ORTHOLOGUE AFUA_8G04250)"/>
    <property type="match status" value="1"/>
</dbReference>
<gene>
    <name evidence="2" type="ORF">AJ80_04466</name>
</gene>
<keyword evidence="3" id="KW-1185">Reference proteome</keyword>
<feature type="compositionally biased region" description="Basic and acidic residues" evidence="1">
    <location>
        <begin position="152"/>
        <end position="163"/>
    </location>
</feature>
<evidence type="ECO:0000256" key="1">
    <source>
        <dbReference type="SAM" id="MobiDB-lite"/>
    </source>
</evidence>
<name>A0A2B7YAE1_POLH7</name>
<dbReference type="AlphaFoldDB" id="A0A2B7YAE1"/>
<dbReference type="OrthoDB" id="185373at2759"/>
<organism evidence="2 3">
    <name type="scientific">Polytolypa hystricis (strain UAMH7299)</name>
    <dbReference type="NCBI Taxonomy" id="1447883"/>
    <lineage>
        <taxon>Eukaryota</taxon>
        <taxon>Fungi</taxon>
        <taxon>Dikarya</taxon>
        <taxon>Ascomycota</taxon>
        <taxon>Pezizomycotina</taxon>
        <taxon>Eurotiomycetes</taxon>
        <taxon>Eurotiomycetidae</taxon>
        <taxon>Onygenales</taxon>
        <taxon>Onygenales incertae sedis</taxon>
        <taxon>Polytolypa</taxon>
    </lineage>
</organism>
<evidence type="ECO:0000313" key="2">
    <source>
        <dbReference type="EMBL" id="PGH18496.1"/>
    </source>
</evidence>
<dbReference type="EMBL" id="PDNA01000057">
    <property type="protein sequence ID" value="PGH18496.1"/>
    <property type="molecule type" value="Genomic_DNA"/>
</dbReference>
<evidence type="ECO:0000313" key="3">
    <source>
        <dbReference type="Proteomes" id="UP000224634"/>
    </source>
</evidence>
<comment type="caution">
    <text evidence="2">The sequence shown here is derived from an EMBL/GenBank/DDBJ whole genome shotgun (WGS) entry which is preliminary data.</text>
</comment>
<feature type="compositionally biased region" description="Acidic residues" evidence="1">
    <location>
        <begin position="164"/>
        <end position="175"/>
    </location>
</feature>
<proteinExistence type="predicted"/>